<dbReference type="CDD" id="cd13143">
    <property type="entry name" value="MATE_MepA_like"/>
    <property type="match status" value="1"/>
</dbReference>
<keyword evidence="9" id="KW-0046">Antibiotic resistance</keyword>
<dbReference type="Proteomes" id="UP000641588">
    <property type="component" value="Unassembled WGS sequence"/>
</dbReference>
<feature type="transmembrane region" description="Helical" evidence="10">
    <location>
        <begin position="20"/>
        <end position="40"/>
    </location>
</feature>
<evidence type="ECO:0000256" key="6">
    <source>
        <dbReference type="ARBA" id="ARBA00022692"/>
    </source>
</evidence>
<comment type="caution">
    <text evidence="11">The sequence shown here is derived from an EMBL/GenBank/DDBJ whole genome shotgun (WGS) entry which is preliminary data.</text>
</comment>
<proteinExistence type="inferred from homology"/>
<feature type="transmembrane region" description="Helical" evidence="10">
    <location>
        <begin position="198"/>
        <end position="219"/>
    </location>
</feature>
<dbReference type="GO" id="GO:0005886">
    <property type="term" value="C:plasma membrane"/>
    <property type="evidence" value="ECO:0007669"/>
    <property type="project" value="UniProtKB-SubCell"/>
</dbReference>
<keyword evidence="6 10" id="KW-0812">Transmembrane</keyword>
<keyword evidence="4" id="KW-0813">Transport</keyword>
<dbReference type="InterPro" id="IPR051327">
    <property type="entry name" value="MATE_MepA_subfamily"/>
</dbReference>
<evidence type="ECO:0000256" key="8">
    <source>
        <dbReference type="ARBA" id="ARBA00023136"/>
    </source>
</evidence>
<reference evidence="11" key="1">
    <citation type="submission" date="2019-10" db="EMBL/GenBank/DDBJ databases">
        <title>Description of Paenibacillus glebae sp. nov.</title>
        <authorList>
            <person name="Carlier A."/>
            <person name="Qi S."/>
        </authorList>
    </citation>
    <scope>NUCLEOTIDE SEQUENCE</scope>
    <source>
        <strain evidence="11">LMG 31456</strain>
    </source>
</reference>
<accession>A0A972GKT4</accession>
<evidence type="ECO:0000256" key="7">
    <source>
        <dbReference type="ARBA" id="ARBA00022989"/>
    </source>
</evidence>
<feature type="transmembrane region" description="Helical" evidence="10">
    <location>
        <begin position="390"/>
        <end position="413"/>
    </location>
</feature>
<dbReference type="PANTHER" id="PTHR43823:SF4">
    <property type="entry name" value="SPORULATION PROTEIN YKVU"/>
    <property type="match status" value="1"/>
</dbReference>
<feature type="transmembrane region" description="Helical" evidence="10">
    <location>
        <begin position="102"/>
        <end position="120"/>
    </location>
</feature>
<dbReference type="AlphaFoldDB" id="A0A972GKT4"/>
<feature type="transmembrane region" description="Helical" evidence="10">
    <location>
        <begin position="60"/>
        <end position="82"/>
    </location>
</feature>
<dbReference type="RefSeq" id="WP_171650025.1">
    <property type="nucleotide sequence ID" value="NZ_WHOD01000004.1"/>
</dbReference>
<comment type="similarity">
    <text evidence="2">Belongs to the multi antimicrobial extrusion (MATE) (TC 2.A.66.1) family. MepA subfamily.</text>
</comment>
<feature type="transmembrane region" description="Helical" evidence="10">
    <location>
        <begin position="357"/>
        <end position="378"/>
    </location>
</feature>
<dbReference type="Pfam" id="PF01554">
    <property type="entry name" value="MatE"/>
    <property type="match status" value="2"/>
</dbReference>
<feature type="transmembrane region" description="Helical" evidence="10">
    <location>
        <begin position="283"/>
        <end position="305"/>
    </location>
</feature>
<evidence type="ECO:0000256" key="2">
    <source>
        <dbReference type="ARBA" id="ARBA00008417"/>
    </source>
</evidence>
<dbReference type="InterPro" id="IPR002528">
    <property type="entry name" value="MATE_fam"/>
</dbReference>
<protein>
    <recommendedName>
        <fullName evidence="3">Multidrug export protein MepA</fullName>
    </recommendedName>
</protein>
<dbReference type="GO" id="GO:0015297">
    <property type="term" value="F:antiporter activity"/>
    <property type="evidence" value="ECO:0007669"/>
    <property type="project" value="InterPro"/>
</dbReference>
<comment type="subcellular location">
    <subcellularLocation>
        <location evidence="1">Cell membrane</location>
        <topology evidence="1">Multi-pass membrane protein</topology>
    </subcellularLocation>
</comment>
<dbReference type="InterPro" id="IPR048279">
    <property type="entry name" value="MdtK-like"/>
</dbReference>
<evidence type="ECO:0000256" key="1">
    <source>
        <dbReference type="ARBA" id="ARBA00004651"/>
    </source>
</evidence>
<feature type="transmembrane region" description="Helical" evidence="10">
    <location>
        <begin position="168"/>
        <end position="192"/>
    </location>
</feature>
<feature type="transmembrane region" description="Helical" evidence="10">
    <location>
        <begin position="325"/>
        <end position="345"/>
    </location>
</feature>
<feature type="transmembrane region" description="Helical" evidence="10">
    <location>
        <begin position="240"/>
        <end position="263"/>
    </location>
</feature>
<organism evidence="11 12">
    <name type="scientific">Paenibacillus foliorum</name>
    <dbReference type="NCBI Taxonomy" id="2654974"/>
    <lineage>
        <taxon>Bacteria</taxon>
        <taxon>Bacillati</taxon>
        <taxon>Bacillota</taxon>
        <taxon>Bacilli</taxon>
        <taxon>Bacillales</taxon>
        <taxon>Paenibacillaceae</taxon>
        <taxon>Paenibacillus</taxon>
    </lineage>
</organism>
<dbReference type="PANTHER" id="PTHR43823">
    <property type="entry name" value="SPORULATION PROTEIN YKVU"/>
    <property type="match status" value="1"/>
</dbReference>
<keyword evidence="7 10" id="KW-1133">Transmembrane helix</keyword>
<evidence type="ECO:0000313" key="11">
    <source>
        <dbReference type="EMBL" id="NOU91850.1"/>
    </source>
</evidence>
<dbReference type="InterPro" id="IPR045070">
    <property type="entry name" value="MATE_MepA-like"/>
</dbReference>
<dbReference type="PIRSF" id="PIRSF006603">
    <property type="entry name" value="DinF"/>
    <property type="match status" value="1"/>
</dbReference>
<evidence type="ECO:0000256" key="9">
    <source>
        <dbReference type="ARBA" id="ARBA00023251"/>
    </source>
</evidence>
<evidence type="ECO:0000256" key="5">
    <source>
        <dbReference type="ARBA" id="ARBA00022475"/>
    </source>
</evidence>
<evidence type="ECO:0000256" key="3">
    <source>
        <dbReference type="ARBA" id="ARBA00022106"/>
    </source>
</evidence>
<name>A0A972GKT4_9BACL</name>
<evidence type="ECO:0000256" key="4">
    <source>
        <dbReference type="ARBA" id="ARBA00022448"/>
    </source>
</evidence>
<dbReference type="GO" id="GO:0046677">
    <property type="term" value="P:response to antibiotic"/>
    <property type="evidence" value="ECO:0007669"/>
    <property type="project" value="UniProtKB-KW"/>
</dbReference>
<keyword evidence="12" id="KW-1185">Reference proteome</keyword>
<keyword evidence="5" id="KW-1003">Cell membrane</keyword>
<feature type="transmembrane region" description="Helical" evidence="10">
    <location>
        <begin position="140"/>
        <end position="161"/>
    </location>
</feature>
<sequence length="452" mass="49705">MQSENRSLQSLETDSVGKVFFRYLIPSLVGMFMMSINVVVDGIFVGHRFGSVALAGVNVAFPVFSIYMAISLWIGIGGAALYSRALGAKQYTKAQSIFTHSLILIFGITIVLGSIAYILREPVALFLGANAETMPYVMDYMNVLLSCGFVFTVQNSFSVFVRNDGNPNLAMVSMVVTAVSNVILNYIFLFVLDFGVAGSAWGLIGAAAIGSCVLFFHFLRKESTLRFRKPKFSWELIRNTLIIGFPSFIAEVGIAVFTAGYNIAMAHWVGTVGVSAFSILNYVHSVMLMMFIGMGSAIQPLISFYRGAKQRVRERQTIQIAVKTALGTGIGILLVGFFAADAIVSMFGDFSTDVRELAITGIRLFFIAYLFMGINFVMMTYFQATDQVKMAIWITIAREMLLMVAFLLTLPYIWGINGIWLAIPLSECIVTLTVYMYIRKRTGAALSASTGQ</sequence>
<dbReference type="GO" id="GO:0042910">
    <property type="term" value="F:xenobiotic transmembrane transporter activity"/>
    <property type="evidence" value="ECO:0007669"/>
    <property type="project" value="InterPro"/>
</dbReference>
<evidence type="ECO:0000256" key="10">
    <source>
        <dbReference type="SAM" id="Phobius"/>
    </source>
</evidence>
<feature type="transmembrane region" description="Helical" evidence="10">
    <location>
        <begin position="419"/>
        <end position="438"/>
    </location>
</feature>
<keyword evidence="8 10" id="KW-0472">Membrane</keyword>
<gene>
    <name evidence="11" type="ORF">GC093_01170</name>
</gene>
<evidence type="ECO:0000313" key="12">
    <source>
        <dbReference type="Proteomes" id="UP000641588"/>
    </source>
</evidence>
<dbReference type="EMBL" id="WHOD01000004">
    <property type="protein sequence ID" value="NOU91850.1"/>
    <property type="molecule type" value="Genomic_DNA"/>
</dbReference>